<accession>A0A1S8WH02</accession>
<dbReference type="EMBL" id="KV907195">
    <property type="protein sequence ID" value="OON13694.1"/>
    <property type="molecule type" value="Genomic_DNA"/>
</dbReference>
<feature type="compositionally biased region" description="Pro residues" evidence="1">
    <location>
        <begin position="473"/>
        <end position="484"/>
    </location>
</feature>
<dbReference type="Gene3D" id="2.30.29.110">
    <property type="match status" value="1"/>
</dbReference>
<evidence type="ECO:0000313" key="2">
    <source>
        <dbReference type="EMBL" id="OON13694.1"/>
    </source>
</evidence>
<protein>
    <submittedName>
        <fullName evidence="2">Uncharacterized protein</fullName>
    </submittedName>
</protein>
<name>A0A1S8WH02_OPIVI</name>
<feature type="compositionally biased region" description="Polar residues" evidence="1">
    <location>
        <begin position="454"/>
        <end position="468"/>
    </location>
</feature>
<feature type="non-terminal residue" evidence="2">
    <location>
        <position position="1"/>
    </location>
</feature>
<feature type="region of interest" description="Disordered" evidence="1">
    <location>
        <begin position="400"/>
        <end position="576"/>
    </location>
</feature>
<evidence type="ECO:0000256" key="1">
    <source>
        <dbReference type="SAM" id="MobiDB-lite"/>
    </source>
</evidence>
<feature type="compositionally biased region" description="Polar residues" evidence="1">
    <location>
        <begin position="540"/>
        <end position="563"/>
    </location>
</feature>
<feature type="compositionally biased region" description="Low complexity" evidence="1">
    <location>
        <begin position="436"/>
        <end position="449"/>
    </location>
</feature>
<feature type="compositionally biased region" description="Low complexity" evidence="1">
    <location>
        <begin position="485"/>
        <end position="495"/>
    </location>
</feature>
<gene>
    <name evidence="2" type="ORF">X801_10526</name>
</gene>
<dbReference type="Proteomes" id="UP000243686">
    <property type="component" value="Unassembled WGS sequence"/>
</dbReference>
<evidence type="ECO:0000313" key="3">
    <source>
        <dbReference type="Proteomes" id="UP000243686"/>
    </source>
</evidence>
<dbReference type="AlphaFoldDB" id="A0A1S8WH02"/>
<keyword evidence="3" id="KW-1185">Reference proteome</keyword>
<proteinExistence type="predicted"/>
<organism evidence="2 3">
    <name type="scientific">Opisthorchis viverrini</name>
    <name type="common">Southeast Asian liver fluke</name>
    <dbReference type="NCBI Taxonomy" id="6198"/>
    <lineage>
        <taxon>Eukaryota</taxon>
        <taxon>Metazoa</taxon>
        <taxon>Spiralia</taxon>
        <taxon>Lophotrochozoa</taxon>
        <taxon>Platyhelminthes</taxon>
        <taxon>Trematoda</taxon>
        <taxon>Digenea</taxon>
        <taxon>Opisthorchiida</taxon>
        <taxon>Opisthorchiata</taxon>
        <taxon>Opisthorchiidae</taxon>
        <taxon>Opisthorchis</taxon>
    </lineage>
</organism>
<reference evidence="2 3" key="1">
    <citation type="submission" date="2015-03" db="EMBL/GenBank/DDBJ databases">
        <title>Draft genome of the nematode, Opisthorchis viverrini.</title>
        <authorList>
            <person name="Mitreva M."/>
        </authorList>
    </citation>
    <scope>NUCLEOTIDE SEQUENCE [LARGE SCALE GENOMIC DNA]</scope>
    <source>
        <strain evidence="2">Khon Kaen</strain>
    </source>
</reference>
<sequence>TETNLAGPKPEARSSSRRAVKVNKGLNQRGRLKHQLGRVPVAKAIGSWICRSNFLVRRLETKSSASIGLAVLSKGFILNVVYLHNQSAEKHKISEVISVKYKANRLNNVSMNIHINLLSTVTVVLFSAKSMKMAIRRTSKKHWRLQSKIEKHNVSCLVDAKSSANPMNEKGGIILRSKKGTSAFKVQRIQDWVKSPRVAAIVTHVESKQSVLFLFTGSRSAKGALVQLIPEELIGLNYAFQCEPMQSDQAAGPAVRLRIRGHRLTKTSMKRNSKSQVKVVRATGDGSFCGSNVQTDSDEPSEPVGVMYVTKVPQTEEVIQRLRKPKIWSCVLEFANAEEGARFRERTIYHAHQGGARSRNTLVNHPDSGNFEIGQDALKDAQAEQTDWLDKYRDEISRQKRDHMIQKSHLPSDGGPVNGESHVSLSTDSDSDVEKTTSTSSSSSEIHSSPGRVTDTNFSSVDNITQALSGHPSPTPTRPPPPIPSIRHYLSSSSLEPKESLSIPVDAKLQSSNSNNRVDDYLQPGTDSHVDQSLPYDSAKPQSLTASQSCSDILSGGTAPTATETRRKSKKYPLSLQKPVHPTISMVRDGPPFVGPHCTVLTPFES</sequence>
<feature type="non-terminal residue" evidence="2">
    <location>
        <position position="606"/>
    </location>
</feature>